<evidence type="ECO:0000313" key="2">
    <source>
        <dbReference type="EMBL" id="KJQ58813.1"/>
    </source>
</evidence>
<dbReference type="AlphaFoldDB" id="A0AAW3H7X3"/>
<protein>
    <recommendedName>
        <fullName evidence="4">Lipoprotein</fullName>
    </recommendedName>
</protein>
<dbReference type="EMBL" id="JYGL01000001">
    <property type="protein sequence ID" value="KJQ58813.1"/>
    <property type="molecule type" value="Genomic_DNA"/>
</dbReference>
<sequence>MKRSLIFLNLIICLLLLTACSFLNAEQGWTTISESKPGEPTYSLQAKGRQYRILFEENASTRMDWYLNDYQPGLELKLRTLNSEHLKNSVGGLSEQELSGKGYADFTMVYETRYNPQIERTYFKVHIEVNDKGEVNTKKSSMVYEKSEKLEYKKVD</sequence>
<feature type="chain" id="PRO_5043374505" description="Lipoprotein" evidence="1">
    <location>
        <begin position="26"/>
        <end position="156"/>
    </location>
</feature>
<gene>
    <name evidence="2" type="ORF">TZ86_00658</name>
</gene>
<evidence type="ECO:0000256" key="1">
    <source>
        <dbReference type="SAM" id="SignalP"/>
    </source>
</evidence>
<reference evidence="2 3" key="1">
    <citation type="submission" date="2015-02" db="EMBL/GenBank/DDBJ databases">
        <title>Evolution of amylase-binding proteins of oral streptococcal species.</title>
        <authorList>
            <person name="Haase E.M."/>
        </authorList>
    </citation>
    <scope>NUCLEOTIDE SEQUENCE [LARGE SCALE GENOMIC DNA]</scope>
    <source>
        <strain evidence="2 3">G9B</strain>
    </source>
</reference>
<evidence type="ECO:0000313" key="3">
    <source>
        <dbReference type="Proteomes" id="UP000033658"/>
    </source>
</evidence>
<organism evidence="2 3">
    <name type="scientific">Streptococcus gordonii</name>
    <dbReference type="NCBI Taxonomy" id="1302"/>
    <lineage>
        <taxon>Bacteria</taxon>
        <taxon>Bacillati</taxon>
        <taxon>Bacillota</taxon>
        <taxon>Bacilli</taxon>
        <taxon>Lactobacillales</taxon>
        <taxon>Streptococcaceae</taxon>
        <taxon>Streptococcus</taxon>
    </lineage>
</organism>
<feature type="signal peptide" evidence="1">
    <location>
        <begin position="1"/>
        <end position="25"/>
    </location>
</feature>
<dbReference type="RefSeq" id="WP_045503336.1">
    <property type="nucleotide sequence ID" value="NZ_JYGL01000001.1"/>
</dbReference>
<dbReference type="Proteomes" id="UP000033658">
    <property type="component" value="Unassembled WGS sequence"/>
</dbReference>
<proteinExistence type="predicted"/>
<comment type="caution">
    <text evidence="2">The sequence shown here is derived from an EMBL/GenBank/DDBJ whole genome shotgun (WGS) entry which is preliminary data.</text>
</comment>
<name>A0AAW3H7X3_STRGN</name>
<dbReference type="PROSITE" id="PS51257">
    <property type="entry name" value="PROKAR_LIPOPROTEIN"/>
    <property type="match status" value="1"/>
</dbReference>
<evidence type="ECO:0008006" key="4">
    <source>
        <dbReference type="Google" id="ProtNLM"/>
    </source>
</evidence>
<accession>A0AAW3H7X3</accession>
<keyword evidence="1" id="KW-0732">Signal</keyword>